<dbReference type="Proteomes" id="UP000323136">
    <property type="component" value="Unassembled WGS sequence"/>
</dbReference>
<comment type="caution">
    <text evidence="1">The sequence shown here is derived from an EMBL/GenBank/DDBJ whole genome shotgun (WGS) entry which is preliminary data.</text>
</comment>
<dbReference type="RefSeq" id="WP_170245908.1">
    <property type="nucleotide sequence ID" value="NZ_VNIA01000001.1"/>
</dbReference>
<reference evidence="1 2" key="1">
    <citation type="submission" date="2019-07" db="EMBL/GenBank/DDBJ databases">
        <title>Genomic Encyclopedia of Type Strains, Phase IV (KMG-IV): sequencing the most valuable type-strain genomes for metagenomic binning, comparative biology and taxonomic classification.</title>
        <authorList>
            <person name="Goeker M."/>
        </authorList>
    </citation>
    <scope>NUCLEOTIDE SEQUENCE [LARGE SCALE GENOMIC DNA]</scope>
    <source>
        <strain evidence="1 2">DSM 18961</strain>
    </source>
</reference>
<sequence>MKKQILNLGKALNKAEQKKINGGRPIKCYSNPNCPPYGCCIVRGNICEVIDENDDYCF</sequence>
<evidence type="ECO:0000313" key="1">
    <source>
        <dbReference type="EMBL" id="TYQ00343.1"/>
    </source>
</evidence>
<evidence type="ECO:0000313" key="2">
    <source>
        <dbReference type="Proteomes" id="UP000323136"/>
    </source>
</evidence>
<dbReference type="AlphaFoldDB" id="A0A5S5E018"/>
<protein>
    <submittedName>
        <fullName evidence="1">Uncharacterized protein</fullName>
    </submittedName>
</protein>
<gene>
    <name evidence="1" type="ORF">C7447_101955</name>
</gene>
<dbReference type="EMBL" id="VNIA01000001">
    <property type="protein sequence ID" value="TYQ00343.1"/>
    <property type="molecule type" value="Genomic_DNA"/>
</dbReference>
<keyword evidence="2" id="KW-1185">Reference proteome</keyword>
<name>A0A5S5E018_9FLAO</name>
<accession>A0A5S5E018</accession>
<proteinExistence type="predicted"/>
<organism evidence="1 2">
    <name type="scientific">Tenacibaculum adriaticum</name>
    <dbReference type="NCBI Taxonomy" id="413713"/>
    <lineage>
        <taxon>Bacteria</taxon>
        <taxon>Pseudomonadati</taxon>
        <taxon>Bacteroidota</taxon>
        <taxon>Flavobacteriia</taxon>
        <taxon>Flavobacteriales</taxon>
        <taxon>Flavobacteriaceae</taxon>
        <taxon>Tenacibaculum</taxon>
    </lineage>
</organism>